<dbReference type="Proteomes" id="UP001497600">
    <property type="component" value="Chromosome H"/>
</dbReference>
<protein>
    <submittedName>
        <fullName evidence="1">Uncharacterized protein</fullName>
    </submittedName>
</protein>
<sequence>MFSISSPLISMRSSIFRQSNRLFSQYAKNEQIFLHSIEGTTIASLSKDPKATSLGTVTGSTAAIVPTNFKTNPTFVSILHETVSKTIQNDFSFIVEAGANANTYMPIYDFRHTPNYGRIPEVDNIFGYVQVDAEGKIVPGTYESNNLYRLCNGESGIIKLSDFLYSEVQKACENSS</sequence>
<organism evidence="1 2">
    <name type="scientific">[Candida] anglica</name>
    <dbReference type="NCBI Taxonomy" id="148631"/>
    <lineage>
        <taxon>Eukaryota</taxon>
        <taxon>Fungi</taxon>
        <taxon>Dikarya</taxon>
        <taxon>Ascomycota</taxon>
        <taxon>Saccharomycotina</taxon>
        <taxon>Pichiomycetes</taxon>
        <taxon>Debaryomycetaceae</taxon>
        <taxon>Kurtzmaniella</taxon>
    </lineage>
</organism>
<gene>
    <name evidence="1" type="ORF">CAAN4_H21022</name>
</gene>
<proteinExistence type="predicted"/>
<evidence type="ECO:0000313" key="1">
    <source>
        <dbReference type="EMBL" id="CAK7921962.1"/>
    </source>
</evidence>
<accession>A0ABP0ELK6</accession>
<dbReference type="PANTHER" id="PTHR37331">
    <property type="entry name" value="YALI0F11671P"/>
    <property type="match status" value="1"/>
</dbReference>
<dbReference type="PANTHER" id="PTHR37331:SF1">
    <property type="entry name" value="YALI0F11671P"/>
    <property type="match status" value="1"/>
</dbReference>
<reference evidence="1 2" key="1">
    <citation type="submission" date="2024-01" db="EMBL/GenBank/DDBJ databases">
        <authorList>
            <consortium name="Genoscope - CEA"/>
            <person name="William W."/>
        </authorList>
    </citation>
    <scope>NUCLEOTIDE SEQUENCE [LARGE SCALE GENOMIC DNA]</scope>
    <source>
        <strain evidence="1 2">29B2s-10</strain>
    </source>
</reference>
<dbReference type="EMBL" id="OZ004260">
    <property type="protein sequence ID" value="CAK7921962.1"/>
    <property type="molecule type" value="Genomic_DNA"/>
</dbReference>
<name>A0ABP0ELK6_9ASCO</name>
<evidence type="ECO:0000313" key="2">
    <source>
        <dbReference type="Proteomes" id="UP001497600"/>
    </source>
</evidence>
<keyword evidence="2" id="KW-1185">Reference proteome</keyword>